<dbReference type="PROSITE" id="PS00356">
    <property type="entry name" value="HTH_LACI_1"/>
    <property type="match status" value="1"/>
</dbReference>
<dbReference type="SUPFAM" id="SSF47413">
    <property type="entry name" value="lambda repressor-like DNA-binding domains"/>
    <property type="match status" value="1"/>
</dbReference>
<dbReference type="Proteomes" id="UP000800981">
    <property type="component" value="Unassembled WGS sequence"/>
</dbReference>
<dbReference type="PROSITE" id="PS50932">
    <property type="entry name" value="HTH_LACI_2"/>
    <property type="match status" value="1"/>
</dbReference>
<dbReference type="Gene3D" id="3.40.50.2300">
    <property type="match status" value="2"/>
</dbReference>
<dbReference type="EMBL" id="JAANNP010000001">
    <property type="protein sequence ID" value="NHC12328.1"/>
    <property type="molecule type" value="Genomic_DNA"/>
</dbReference>
<dbReference type="SUPFAM" id="SSF53822">
    <property type="entry name" value="Periplasmic binding protein-like I"/>
    <property type="match status" value="1"/>
</dbReference>
<evidence type="ECO:0000256" key="3">
    <source>
        <dbReference type="ARBA" id="ARBA00023163"/>
    </source>
</evidence>
<dbReference type="InterPro" id="IPR028082">
    <property type="entry name" value="Peripla_BP_I"/>
</dbReference>
<evidence type="ECO:0000256" key="4">
    <source>
        <dbReference type="SAM" id="MobiDB-lite"/>
    </source>
</evidence>
<dbReference type="Pfam" id="PF13377">
    <property type="entry name" value="Peripla_BP_3"/>
    <property type="match status" value="1"/>
</dbReference>
<evidence type="ECO:0000259" key="5">
    <source>
        <dbReference type="PROSITE" id="PS50932"/>
    </source>
</evidence>
<evidence type="ECO:0000313" key="7">
    <source>
        <dbReference type="Proteomes" id="UP000800981"/>
    </source>
</evidence>
<comment type="caution">
    <text evidence="6">The sequence shown here is derived from an EMBL/GenBank/DDBJ whole genome shotgun (WGS) entry which is preliminary data.</text>
</comment>
<keyword evidence="1" id="KW-0805">Transcription regulation</keyword>
<reference evidence="6 7" key="1">
    <citation type="submission" date="2020-03" db="EMBL/GenBank/DDBJ databases">
        <title>Two novel Motilibacter sp.</title>
        <authorList>
            <person name="Liu S."/>
        </authorList>
    </citation>
    <scope>NUCLEOTIDE SEQUENCE [LARGE SCALE GENOMIC DNA]</scope>
    <source>
        <strain evidence="6 7">E257</strain>
    </source>
</reference>
<name>A0ABX0GNB8_9ACTN</name>
<dbReference type="InterPro" id="IPR010982">
    <property type="entry name" value="Lambda_DNA-bd_dom_sf"/>
</dbReference>
<dbReference type="CDD" id="cd01392">
    <property type="entry name" value="HTH_LacI"/>
    <property type="match status" value="1"/>
</dbReference>
<keyword evidence="7" id="KW-1185">Reference proteome</keyword>
<dbReference type="SMART" id="SM00354">
    <property type="entry name" value="HTH_LACI"/>
    <property type="match status" value="1"/>
</dbReference>
<evidence type="ECO:0000313" key="6">
    <source>
        <dbReference type="EMBL" id="NHC12328.1"/>
    </source>
</evidence>
<sequence length="370" mass="38793">MAASMRDVAALAGVSPRTVSNVVNDAPYVAAATRARVEQAMRDLGFRPNSAARSLRRGRSGLVALVVPEIGTPYFSALAAALSEAAEERGWTLLVEQSHGDPQRERRLLDGVRDQLVDGVFFSPWGLRPQDLRERLDPTPLVLLGEQGDTSAADHVVIDNEAAAQEATAHLLGTGRRRVAAVGATSPVGRETVRLRRAGWAAAHAAAGIDADPALEVPVESLHRAAGAAAVRRMADGGLRFDALFCFTDELALGAMHALLERGLRVPEDVALVGFDDIEDGRYATPSLTTVSPDLAAIAREAAACLAGRLERPRPAAPGGAGAQQDEHRTVVAPHRLMVRRSSAAGPPSPADVGGCRDRRTPGAPAAATG</sequence>
<accession>A0ABX0GNB8</accession>
<dbReference type="Pfam" id="PF00356">
    <property type="entry name" value="LacI"/>
    <property type="match status" value="1"/>
</dbReference>
<dbReference type="InterPro" id="IPR046335">
    <property type="entry name" value="LacI/GalR-like_sensor"/>
</dbReference>
<dbReference type="PANTHER" id="PTHR30146:SF153">
    <property type="entry name" value="LACTOSE OPERON REPRESSOR"/>
    <property type="match status" value="1"/>
</dbReference>
<dbReference type="Gene3D" id="1.10.260.40">
    <property type="entry name" value="lambda repressor-like DNA-binding domains"/>
    <property type="match status" value="1"/>
</dbReference>
<feature type="domain" description="HTH lacI-type" evidence="5">
    <location>
        <begin position="3"/>
        <end position="57"/>
    </location>
</feature>
<evidence type="ECO:0000256" key="1">
    <source>
        <dbReference type="ARBA" id="ARBA00023015"/>
    </source>
</evidence>
<dbReference type="InterPro" id="IPR000843">
    <property type="entry name" value="HTH_LacI"/>
</dbReference>
<feature type="region of interest" description="Disordered" evidence="4">
    <location>
        <begin position="313"/>
        <end position="370"/>
    </location>
</feature>
<organism evidence="6 7">
    <name type="scientific">Motilibacter deserti</name>
    <dbReference type="NCBI Taxonomy" id="2714956"/>
    <lineage>
        <taxon>Bacteria</taxon>
        <taxon>Bacillati</taxon>
        <taxon>Actinomycetota</taxon>
        <taxon>Actinomycetes</taxon>
        <taxon>Motilibacterales</taxon>
        <taxon>Motilibacteraceae</taxon>
        <taxon>Motilibacter</taxon>
    </lineage>
</organism>
<evidence type="ECO:0000256" key="2">
    <source>
        <dbReference type="ARBA" id="ARBA00023125"/>
    </source>
</evidence>
<proteinExistence type="predicted"/>
<dbReference type="RefSeq" id="WP_166276492.1">
    <property type="nucleotide sequence ID" value="NZ_JAANNP010000001.1"/>
</dbReference>
<gene>
    <name evidence="6" type="ORF">G9H71_00845</name>
</gene>
<dbReference type="PANTHER" id="PTHR30146">
    <property type="entry name" value="LACI-RELATED TRANSCRIPTIONAL REPRESSOR"/>
    <property type="match status" value="1"/>
</dbReference>
<keyword evidence="3" id="KW-0804">Transcription</keyword>
<protein>
    <submittedName>
        <fullName evidence="6">LacI family transcriptional regulator</fullName>
    </submittedName>
</protein>
<dbReference type="CDD" id="cd06267">
    <property type="entry name" value="PBP1_LacI_sugar_binding-like"/>
    <property type="match status" value="1"/>
</dbReference>
<keyword evidence="2" id="KW-0238">DNA-binding</keyword>